<dbReference type="PANTHER" id="PTHR44858:SF1">
    <property type="entry name" value="UDP-N-ACETYLGLUCOSAMINE--PEPTIDE N-ACETYLGLUCOSAMINYLTRANSFERASE SPINDLY-RELATED"/>
    <property type="match status" value="1"/>
</dbReference>
<dbReference type="InterPro" id="IPR011990">
    <property type="entry name" value="TPR-like_helical_dom_sf"/>
</dbReference>
<keyword evidence="3" id="KW-0677">Repeat</keyword>
<feature type="repeat" description="TPR" evidence="9">
    <location>
        <begin position="107"/>
        <end position="140"/>
    </location>
</feature>
<dbReference type="InterPro" id="IPR019734">
    <property type="entry name" value="TPR_rpt"/>
</dbReference>
<dbReference type="PROSITE" id="PS50005">
    <property type="entry name" value="TPR"/>
    <property type="match status" value="1"/>
</dbReference>
<name>A0A1H4CQU0_ALKAM</name>
<dbReference type="Proteomes" id="UP000198773">
    <property type="component" value="Unassembled WGS sequence"/>
</dbReference>
<dbReference type="SMART" id="SM00028">
    <property type="entry name" value="TPR"/>
    <property type="match status" value="4"/>
</dbReference>
<dbReference type="RefSeq" id="WP_245785697.1">
    <property type="nucleotide sequence ID" value="NZ_FNRM01000004.1"/>
</dbReference>
<dbReference type="SUPFAM" id="SSF48452">
    <property type="entry name" value="TPR-like"/>
    <property type="match status" value="1"/>
</dbReference>
<dbReference type="AlphaFoldDB" id="A0A1H4CQU0"/>
<evidence type="ECO:0000256" key="8">
    <source>
        <dbReference type="PIRNR" id="PIRNR004654"/>
    </source>
</evidence>
<dbReference type="PANTHER" id="PTHR44858">
    <property type="entry name" value="TETRATRICOPEPTIDE REPEAT PROTEIN 6"/>
    <property type="match status" value="1"/>
</dbReference>
<protein>
    <recommendedName>
        <fullName evidence="8">Lipoprotein NlpI</fullName>
    </recommendedName>
</protein>
<dbReference type="GO" id="GO:0005886">
    <property type="term" value="C:plasma membrane"/>
    <property type="evidence" value="ECO:0007669"/>
    <property type="project" value="UniProtKB-SubCell"/>
</dbReference>
<evidence type="ECO:0000256" key="9">
    <source>
        <dbReference type="PROSITE-ProRule" id="PRU00339"/>
    </source>
</evidence>
<keyword evidence="12" id="KW-1185">Reference proteome</keyword>
<dbReference type="GO" id="GO:0046813">
    <property type="term" value="P:receptor-mediated virion attachment to host cell"/>
    <property type="evidence" value="ECO:0007669"/>
    <property type="project" value="TreeGrafter"/>
</dbReference>
<sequence length="304" mass="34817">MLLLNLLMPKPIRLCVLAAALLLGLSGCATQHSHAPAYWLTPEPLAVPQRTEVAIARLTEILHRAELTEQQSAQLHYDRGVMFESVGLTSLARFDFMRALRLQPDLAGAYNFMGIHYTLAGNFDQAYEAFDSVLELDPSYEFAYLNRALALYYAGRIDLSLYDFTEFQQRNPSDPYRAVWIYLAHAELDPELARSKLVTLRSELDATNWGTQLADFFLGTISEADLLYSVTDNLQNPKQLAERLCEAYFYLAKWHSMQGDTERAMHNFKLSLATNVFEFLEHRYARLELARLRDEPLSMEDNVF</sequence>
<keyword evidence="4 9" id="KW-0802">TPR repeat</keyword>
<evidence type="ECO:0000256" key="10">
    <source>
        <dbReference type="SAM" id="SignalP"/>
    </source>
</evidence>
<evidence type="ECO:0000256" key="7">
    <source>
        <dbReference type="ARBA" id="ARBA00023288"/>
    </source>
</evidence>
<proteinExistence type="predicted"/>
<comment type="function">
    <text evidence="8">May be involved in cell division.</text>
</comment>
<evidence type="ECO:0000256" key="4">
    <source>
        <dbReference type="ARBA" id="ARBA00022803"/>
    </source>
</evidence>
<keyword evidence="1 8" id="KW-1003">Cell membrane</keyword>
<evidence type="ECO:0000256" key="5">
    <source>
        <dbReference type="ARBA" id="ARBA00023136"/>
    </source>
</evidence>
<evidence type="ECO:0000256" key="6">
    <source>
        <dbReference type="ARBA" id="ARBA00023139"/>
    </source>
</evidence>
<evidence type="ECO:0000256" key="1">
    <source>
        <dbReference type="ARBA" id="ARBA00022475"/>
    </source>
</evidence>
<keyword evidence="5 8" id="KW-0472">Membrane</keyword>
<comment type="subunit">
    <text evidence="8">Homodimer.</text>
</comment>
<dbReference type="NCBIfam" id="NF008391">
    <property type="entry name" value="PRK11189.1"/>
    <property type="match status" value="1"/>
</dbReference>
<keyword evidence="6" id="KW-0564">Palmitate</keyword>
<evidence type="ECO:0000313" key="12">
    <source>
        <dbReference type="Proteomes" id="UP000198773"/>
    </source>
</evidence>
<reference evidence="11 12" key="1">
    <citation type="submission" date="2016-10" db="EMBL/GenBank/DDBJ databases">
        <authorList>
            <person name="de Groot N.N."/>
        </authorList>
    </citation>
    <scope>NUCLEOTIDE SEQUENCE [LARGE SCALE GENOMIC DNA]</scope>
    <source>
        <strain evidence="11 12">CGMCC 1.3430</strain>
    </source>
</reference>
<evidence type="ECO:0000256" key="3">
    <source>
        <dbReference type="ARBA" id="ARBA00022737"/>
    </source>
</evidence>
<keyword evidence="7 11" id="KW-0449">Lipoprotein</keyword>
<gene>
    <name evidence="11" type="ORF">SAMN04488051_104281</name>
</gene>
<dbReference type="GO" id="GO:0009279">
    <property type="term" value="C:cell outer membrane"/>
    <property type="evidence" value="ECO:0007669"/>
    <property type="project" value="TreeGrafter"/>
</dbReference>
<feature type="chain" id="PRO_5011604456" description="Lipoprotein NlpI" evidence="10">
    <location>
        <begin position="32"/>
        <end position="304"/>
    </location>
</feature>
<keyword evidence="2 10" id="KW-0732">Signal</keyword>
<evidence type="ECO:0000256" key="2">
    <source>
        <dbReference type="ARBA" id="ARBA00022729"/>
    </source>
</evidence>
<dbReference type="InterPro" id="IPR050498">
    <property type="entry name" value="Ycf3"/>
</dbReference>
<dbReference type="EMBL" id="FNRM01000004">
    <property type="protein sequence ID" value="SEA62639.1"/>
    <property type="molecule type" value="Genomic_DNA"/>
</dbReference>
<dbReference type="InterPro" id="IPR023605">
    <property type="entry name" value="Lipoprotein_NlpI"/>
</dbReference>
<comment type="subcellular location">
    <subcellularLocation>
        <location evidence="8">Cell membrane</location>
    </subcellularLocation>
</comment>
<dbReference type="STRING" id="152573.SAMN04488051_104281"/>
<dbReference type="Gene3D" id="1.25.40.10">
    <property type="entry name" value="Tetratricopeptide repeat domain"/>
    <property type="match status" value="1"/>
</dbReference>
<organism evidence="11 12">
    <name type="scientific">Alkalimonas amylolytica</name>
    <dbReference type="NCBI Taxonomy" id="152573"/>
    <lineage>
        <taxon>Bacteria</taxon>
        <taxon>Pseudomonadati</taxon>
        <taxon>Pseudomonadota</taxon>
        <taxon>Gammaproteobacteria</taxon>
        <taxon>Alkalimonas</taxon>
    </lineage>
</organism>
<evidence type="ECO:0000313" key="11">
    <source>
        <dbReference type="EMBL" id="SEA62639.1"/>
    </source>
</evidence>
<dbReference type="PIRSF" id="PIRSF004654">
    <property type="entry name" value="NlpI"/>
    <property type="match status" value="1"/>
</dbReference>
<feature type="signal peptide" evidence="10">
    <location>
        <begin position="1"/>
        <end position="31"/>
    </location>
</feature>
<dbReference type="PROSITE" id="PS50293">
    <property type="entry name" value="TPR_REGION"/>
    <property type="match status" value="1"/>
</dbReference>
<accession>A0A1H4CQU0</accession>